<evidence type="ECO:0000256" key="2">
    <source>
        <dbReference type="SAM" id="SignalP"/>
    </source>
</evidence>
<keyword evidence="1" id="KW-1133">Transmembrane helix</keyword>
<evidence type="ECO:0000313" key="3">
    <source>
        <dbReference type="EMBL" id="DAA02799.1"/>
    </source>
</evidence>
<sequence length="174" mass="19675">MNMKMKQPQLLPLGFFWFLLVNGAIEMAGQQQPVTNVATTSAATPRHFGLGRIKTRPVSAALVIFIKSRRVVLECKVNQTAHMAYESLILHQQQQQQQQQQQAHKFSSAKCIFYIAICRRERLAFDLALTPVGVTQSTSRKQAAQLQLQCLMLLLMLLLLLLLVLLLCCCCPHR</sequence>
<protein>
    <submittedName>
        <fullName evidence="3">HDC08744</fullName>
    </submittedName>
</protein>
<feature type="transmembrane region" description="Helical" evidence="1">
    <location>
        <begin position="151"/>
        <end position="171"/>
    </location>
</feature>
<proteinExistence type="predicted"/>
<organism evidence="3">
    <name type="scientific">Drosophila melanogaster</name>
    <name type="common">Fruit fly</name>
    <dbReference type="NCBI Taxonomy" id="7227"/>
    <lineage>
        <taxon>Eukaryota</taxon>
        <taxon>Metazoa</taxon>
        <taxon>Ecdysozoa</taxon>
        <taxon>Arthropoda</taxon>
        <taxon>Hexapoda</taxon>
        <taxon>Insecta</taxon>
        <taxon>Pterygota</taxon>
        <taxon>Neoptera</taxon>
        <taxon>Endopterygota</taxon>
        <taxon>Diptera</taxon>
        <taxon>Brachycera</taxon>
        <taxon>Muscomorpha</taxon>
        <taxon>Ephydroidea</taxon>
        <taxon>Drosophilidae</taxon>
        <taxon>Drosophila</taxon>
        <taxon>Sophophora</taxon>
    </lineage>
</organism>
<dbReference type="AlphaFoldDB" id="Q6ILR2"/>
<gene>
    <name evidence="3" type="ORF">HDC08744</name>
</gene>
<accession>Q6ILR2</accession>
<keyword evidence="1" id="KW-0812">Transmembrane</keyword>
<dbReference type="EMBL" id="BK001954">
    <property type="protein sequence ID" value="DAA02799.1"/>
    <property type="molecule type" value="Genomic_DNA"/>
</dbReference>
<evidence type="ECO:0000256" key="1">
    <source>
        <dbReference type="SAM" id="Phobius"/>
    </source>
</evidence>
<feature type="signal peptide" evidence="2">
    <location>
        <begin position="1"/>
        <end position="23"/>
    </location>
</feature>
<name>Q6ILR2_DROME</name>
<keyword evidence="2" id="KW-0732">Signal</keyword>
<reference evidence="3" key="1">
    <citation type="journal article" date="2003" name="Genome Biol.">
        <title>An integrated gene annotation and transcriptional profiling approach towards the full gene content of the Drosophila genome.</title>
        <authorList>
            <person name="Hild M."/>
            <person name="Beckmann B."/>
            <person name="Haas S.A."/>
            <person name="Koch B."/>
            <person name="Solovyev V."/>
            <person name="Busold C."/>
            <person name="Fellenberg K."/>
            <person name="Boutros M."/>
            <person name="Vingron M."/>
            <person name="Sauer F."/>
            <person name="Hoheisel J.D."/>
            <person name="Paro R."/>
        </authorList>
    </citation>
    <scope>NUCLEOTIDE SEQUENCE</scope>
</reference>
<feature type="chain" id="PRO_5004274724" evidence="2">
    <location>
        <begin position="24"/>
        <end position="174"/>
    </location>
</feature>
<keyword evidence="1" id="KW-0472">Membrane</keyword>